<evidence type="ECO:0000256" key="1">
    <source>
        <dbReference type="ARBA" id="ARBA00022722"/>
    </source>
</evidence>
<dbReference type="GO" id="GO:0016787">
    <property type="term" value="F:hydrolase activity"/>
    <property type="evidence" value="ECO:0007669"/>
    <property type="project" value="UniProtKB-KW"/>
</dbReference>
<dbReference type="CDD" id="cd00221">
    <property type="entry name" value="Vsr"/>
    <property type="match status" value="1"/>
</dbReference>
<evidence type="ECO:0000256" key="3">
    <source>
        <dbReference type="ARBA" id="ARBA00022763"/>
    </source>
</evidence>
<dbReference type="AlphaFoldDB" id="A0A6I6E991"/>
<keyword evidence="1" id="KW-0540">Nuclease</keyword>
<dbReference type="Pfam" id="PF03852">
    <property type="entry name" value="Vsr"/>
    <property type="match status" value="1"/>
</dbReference>
<organism evidence="8 9">
    <name type="scientific">Microbacterium oryzae</name>
    <dbReference type="NCBI Taxonomy" id="743009"/>
    <lineage>
        <taxon>Bacteria</taxon>
        <taxon>Bacillati</taxon>
        <taxon>Actinomycetota</taxon>
        <taxon>Actinomycetes</taxon>
        <taxon>Micrococcales</taxon>
        <taxon>Microbacteriaceae</taxon>
        <taxon>Microbacterium</taxon>
    </lineage>
</organism>
<gene>
    <name evidence="8" type="ORF">D7D94_11205</name>
</gene>
<dbReference type="Proteomes" id="UP000422989">
    <property type="component" value="Chromosome"/>
</dbReference>
<keyword evidence="3" id="KW-0227">DNA damage</keyword>
<sequence length="135" mass="15837">MSWASTEGTARSMRSNRGRDTSPELAVRKILHSMGYRYRVDFAPLGGRRRADIVFTRQRTAIFIDGCFWHSCPIHGTKPRRNADYWRPKLRRNVERDRETDKLLRDAGWAVLRFWEHEPPKLVAEAIIGTLRQNT</sequence>
<evidence type="ECO:0000256" key="5">
    <source>
        <dbReference type="ARBA" id="ARBA00023204"/>
    </source>
</evidence>
<keyword evidence="5" id="KW-0234">DNA repair</keyword>
<dbReference type="OrthoDB" id="9801520at2"/>
<dbReference type="EMBL" id="CP032550">
    <property type="protein sequence ID" value="QGU28181.1"/>
    <property type="molecule type" value="Genomic_DNA"/>
</dbReference>
<dbReference type="GO" id="GO:0006298">
    <property type="term" value="P:mismatch repair"/>
    <property type="evidence" value="ECO:0007669"/>
    <property type="project" value="InterPro"/>
</dbReference>
<evidence type="ECO:0000256" key="2">
    <source>
        <dbReference type="ARBA" id="ARBA00022759"/>
    </source>
</evidence>
<comment type="similarity">
    <text evidence="6">Belongs to the Vsr family.</text>
</comment>
<dbReference type="InterPro" id="IPR011335">
    <property type="entry name" value="Restrct_endonuc-II-like"/>
</dbReference>
<evidence type="ECO:0000256" key="4">
    <source>
        <dbReference type="ARBA" id="ARBA00022801"/>
    </source>
</evidence>
<dbReference type="NCBIfam" id="TIGR00632">
    <property type="entry name" value="vsr"/>
    <property type="match status" value="1"/>
</dbReference>
<keyword evidence="2 8" id="KW-0255">Endonuclease</keyword>
<name>A0A6I6E991_9MICO</name>
<accession>A0A6I6E991</accession>
<dbReference type="InterPro" id="IPR004603">
    <property type="entry name" value="DNA_mismatch_endonuc_vsr"/>
</dbReference>
<proteinExistence type="inferred from homology"/>
<feature type="region of interest" description="Disordered" evidence="7">
    <location>
        <begin position="1"/>
        <end position="21"/>
    </location>
</feature>
<feature type="compositionally biased region" description="Polar residues" evidence="7">
    <location>
        <begin position="1"/>
        <end position="15"/>
    </location>
</feature>
<dbReference type="Gene3D" id="3.40.960.10">
    <property type="entry name" value="VSR Endonuclease"/>
    <property type="match status" value="1"/>
</dbReference>
<dbReference type="SUPFAM" id="SSF52980">
    <property type="entry name" value="Restriction endonuclease-like"/>
    <property type="match status" value="1"/>
</dbReference>
<evidence type="ECO:0000313" key="8">
    <source>
        <dbReference type="EMBL" id="QGU28181.1"/>
    </source>
</evidence>
<keyword evidence="9" id="KW-1185">Reference proteome</keyword>
<evidence type="ECO:0000256" key="7">
    <source>
        <dbReference type="SAM" id="MobiDB-lite"/>
    </source>
</evidence>
<dbReference type="KEGG" id="moj:D7D94_11205"/>
<protein>
    <submittedName>
        <fullName evidence="8">Very short patch repair endonuclease</fullName>
    </submittedName>
</protein>
<reference evidence="8 9" key="1">
    <citation type="submission" date="2018-09" db="EMBL/GenBank/DDBJ databases">
        <title>Whole genome sequencing of Microbacterium oryzae strain MB-10T.</title>
        <authorList>
            <person name="Das S.K."/>
        </authorList>
    </citation>
    <scope>NUCLEOTIDE SEQUENCE [LARGE SCALE GENOMIC DNA]</scope>
    <source>
        <strain evidence="8 9">MB-10</strain>
    </source>
</reference>
<keyword evidence="4" id="KW-0378">Hydrolase</keyword>
<dbReference type="RefSeq" id="WP_156242692.1">
    <property type="nucleotide sequence ID" value="NZ_BAAAZL010000004.1"/>
</dbReference>
<evidence type="ECO:0000313" key="9">
    <source>
        <dbReference type="Proteomes" id="UP000422989"/>
    </source>
</evidence>
<evidence type="ECO:0000256" key="6">
    <source>
        <dbReference type="ARBA" id="ARBA00029466"/>
    </source>
</evidence>
<dbReference type="GO" id="GO:0004519">
    <property type="term" value="F:endonuclease activity"/>
    <property type="evidence" value="ECO:0007669"/>
    <property type="project" value="UniProtKB-KW"/>
</dbReference>